<accession>D2J7C8</accession>
<evidence type="ECO:0000313" key="1">
    <source>
        <dbReference type="EMBL" id="ACZ58677.1"/>
    </source>
</evidence>
<dbReference type="RefSeq" id="WP_012816509.1">
    <property type="nucleotide sequence ID" value="NC_013325.1"/>
</dbReference>
<protein>
    <submittedName>
        <fullName evidence="1">Uncharacterized protein</fullName>
    </submittedName>
</protein>
<dbReference type="EMBL" id="GQ900389">
    <property type="protein sequence ID" value="ACZ58677.1"/>
    <property type="molecule type" value="Genomic_DNA"/>
</dbReference>
<gene>
    <name evidence="1" type="ORF">SAP028A_026</name>
    <name evidence="3" type="ORF">SAP030A_010</name>
    <name evidence="2" type="ORF">SAP031A_023</name>
</gene>
<reference evidence="1" key="1">
    <citation type="submission" date="2009-08" db="EMBL/GenBank/DDBJ databases">
        <authorList>
            <person name="Gill J."/>
            <person name="Borman J."/>
            <person name="Shetty J."/>
            <person name="Hostetler J."/>
            <person name="Durkin S."/>
            <person name="Montgomery B."/>
        </authorList>
    </citation>
    <scope>NUCLEOTIDE SEQUENCE</scope>
    <source>
        <strain evidence="1">WB43S</strain>
        <strain evidence="2">WBG8381</strain>
        <plasmid evidence="1">pWBG745</plasmid>
        <plasmid evidence="3">pWBG748</plasmid>
        <plasmid evidence="2">pWBG749</plasmid>
    </source>
</reference>
<evidence type="ECO:0000313" key="2">
    <source>
        <dbReference type="EMBL" id="ACZ58765.1"/>
    </source>
</evidence>
<reference evidence="1" key="2">
    <citation type="submission" date="2009-12" db="EMBL/GenBank/DDBJ databases">
        <authorList>
            <person name="Summers A.O."/>
            <person name="Shearer J."/>
            <person name="Wireman J."/>
        </authorList>
    </citation>
    <scope>NUCLEOTIDE SEQUENCE</scope>
    <source>
        <strain evidence="1">WB43S</strain>
        <strain evidence="2">WBG8381</strain>
        <plasmid evidence="1">pWBG745</plasmid>
        <plasmid evidence="3">pWBG748</plasmid>
        <plasmid evidence="2">pWBG749</plasmid>
    </source>
</reference>
<dbReference type="EMBL" id="GQ915265">
    <property type="protein sequence ID" value="ACZ66206.1"/>
    <property type="molecule type" value="Genomic_DNA"/>
</dbReference>
<proteinExistence type="predicted"/>
<name>D2J7C8_STAAU</name>
<organism evidence="1">
    <name type="scientific">Staphylococcus aureus</name>
    <dbReference type="NCBI Taxonomy" id="1280"/>
    <lineage>
        <taxon>Bacteria</taxon>
        <taxon>Bacillati</taxon>
        <taxon>Bacillota</taxon>
        <taxon>Bacilli</taxon>
        <taxon>Bacillales</taxon>
        <taxon>Staphylococcaceae</taxon>
        <taxon>Staphylococcus</taxon>
    </lineage>
</organism>
<geneLocation type="plasmid" evidence="3">
    <name>pWBG748</name>
</geneLocation>
<keyword evidence="1" id="KW-0614">Plasmid</keyword>
<geneLocation type="plasmid" evidence="1">
    <name>pWBG745</name>
</geneLocation>
<dbReference type="AlphaFoldDB" id="D2J7C8"/>
<sequence length="241" mass="27701">MQNNDMISKINILLQSDIQTNQIANDTGISKVTISNLRRKTADISKATFETVNKLYNYYLDRKDYLELAKTIEKDILNVKLPKDVQIFITKLKEAVDNINDITKSLHISEITLEKSFTMSKDKKSTKLISKIKLDELIPIQIKRNTFAYSLKISSDFVEDKTPLDNITDFQIDFSYNDLEIDLKRHIHLGNRVVLITSNLNELGESQTGIYVNGNNGGYNYELNFISISIFSNDRKGDKYE</sequence>
<dbReference type="EMBL" id="GQ900391">
    <property type="protein sequence ID" value="ACZ58765.1"/>
    <property type="molecule type" value="Genomic_DNA"/>
</dbReference>
<geneLocation type="plasmid" evidence="2">
    <name>pWBG749</name>
</geneLocation>
<dbReference type="PATRIC" id="fig|1280.4347.peg.5"/>
<evidence type="ECO:0000313" key="3">
    <source>
        <dbReference type="EMBL" id="ACZ66206.1"/>
    </source>
</evidence>